<proteinExistence type="predicted"/>
<evidence type="ECO:0000256" key="2">
    <source>
        <dbReference type="ARBA" id="ARBA00022801"/>
    </source>
</evidence>
<dbReference type="InterPro" id="IPR020045">
    <property type="entry name" value="DNA_polI_H3TH"/>
</dbReference>
<dbReference type="Gene3D" id="3.40.50.1010">
    <property type="entry name" value="5'-nuclease"/>
    <property type="match status" value="1"/>
</dbReference>
<evidence type="ECO:0000256" key="1">
    <source>
        <dbReference type="ARBA" id="ARBA00022722"/>
    </source>
</evidence>
<comment type="caution">
    <text evidence="8">The sequence shown here is derived from an EMBL/GenBank/DDBJ whole genome shotgun (WGS) entry which is preliminary data.</text>
</comment>
<evidence type="ECO:0000256" key="4">
    <source>
        <dbReference type="ARBA" id="ARBA00023125"/>
    </source>
</evidence>
<accession>A0ABP6N3E3</accession>
<dbReference type="InterPro" id="IPR020046">
    <property type="entry name" value="5-3_exonucl_a-hlix_arch_N"/>
</dbReference>
<dbReference type="SMART" id="SM00475">
    <property type="entry name" value="53EXOc"/>
    <property type="match status" value="1"/>
</dbReference>
<dbReference type="InterPro" id="IPR038969">
    <property type="entry name" value="FEN"/>
</dbReference>
<keyword evidence="1" id="KW-0540">Nuclease</keyword>
<dbReference type="CDD" id="cd09898">
    <property type="entry name" value="H3TH_53EXO"/>
    <property type="match status" value="1"/>
</dbReference>
<keyword evidence="4" id="KW-0238">DNA-binding</keyword>
<feature type="domain" description="5'-3' exonuclease" evidence="7">
    <location>
        <begin position="68"/>
        <end position="340"/>
    </location>
</feature>
<sequence>MPISWAGGPCTGPRASRTVIVLISYVGAPAPREAARGGQVTPAACLRAPSERLGRAVGAVRHDACVTGRLMLLDTASLYFRAYFGVPDSVKAPDGTPVNAVRGLLDFIDRLVRDHRPERLVACMDADWRPQWRVDLIPTYKAHRVAEEHEGAPDEEEVPDTLTPQVPVIEDVLDAIGIARVGVAGYEADDVIGTYAGRATGPVDIVTGDRDLYQLVDDERGVRVLYPLKGVGTLQLTDEAVLREKYGVDGRGYADLALLRGDPSDGLPGVPGIGEKTAAKLLAEFGDLAGIMAAVDDPRARLTPSQRKRLTEARPYVAVAPKVVRVAGDVPLPDVDTALPHTPRDPAALEELARRWGLGGSLERLLTTLTR</sequence>
<evidence type="ECO:0000256" key="6">
    <source>
        <dbReference type="ARBA" id="ARBA00050026"/>
    </source>
</evidence>
<dbReference type="InterPro" id="IPR008918">
    <property type="entry name" value="HhH2"/>
</dbReference>
<evidence type="ECO:0000256" key="5">
    <source>
        <dbReference type="ARBA" id="ARBA00049957"/>
    </source>
</evidence>
<dbReference type="SUPFAM" id="SSF47807">
    <property type="entry name" value="5' to 3' exonuclease, C-terminal subdomain"/>
    <property type="match status" value="1"/>
</dbReference>
<dbReference type="Proteomes" id="UP001500893">
    <property type="component" value="Unassembled WGS sequence"/>
</dbReference>
<dbReference type="EMBL" id="BAAAVM010000025">
    <property type="protein sequence ID" value="GAA3135206.1"/>
    <property type="molecule type" value="Genomic_DNA"/>
</dbReference>
<dbReference type="CDD" id="cd09859">
    <property type="entry name" value="PIN_53EXO"/>
    <property type="match status" value="1"/>
</dbReference>
<keyword evidence="2" id="KW-0378">Hydrolase</keyword>
<dbReference type="InterPro" id="IPR029060">
    <property type="entry name" value="PIN-like_dom_sf"/>
</dbReference>
<comment type="function">
    <text evidence="5">5'-3' exonuclease acting preferentially on double-stranded DNA.</text>
</comment>
<dbReference type="GO" id="GO:0004527">
    <property type="term" value="F:exonuclease activity"/>
    <property type="evidence" value="ECO:0007669"/>
    <property type="project" value="UniProtKB-KW"/>
</dbReference>
<evidence type="ECO:0000259" key="7">
    <source>
        <dbReference type="SMART" id="SM00475"/>
    </source>
</evidence>
<protein>
    <recommendedName>
        <fullName evidence="6">5'-3' exonuclease</fullName>
    </recommendedName>
</protein>
<dbReference type="SMART" id="SM00279">
    <property type="entry name" value="HhH2"/>
    <property type="match status" value="1"/>
</dbReference>
<evidence type="ECO:0000256" key="3">
    <source>
        <dbReference type="ARBA" id="ARBA00022839"/>
    </source>
</evidence>
<organism evidence="8 9">
    <name type="scientific">Streptomyces rameus</name>
    <dbReference type="NCBI Taxonomy" id="68261"/>
    <lineage>
        <taxon>Bacteria</taxon>
        <taxon>Bacillati</taxon>
        <taxon>Actinomycetota</taxon>
        <taxon>Actinomycetes</taxon>
        <taxon>Kitasatosporales</taxon>
        <taxon>Streptomycetaceae</taxon>
        <taxon>Streptomyces</taxon>
    </lineage>
</organism>
<gene>
    <name evidence="8" type="ORF">GCM10010521_21440</name>
</gene>
<dbReference type="InterPro" id="IPR036279">
    <property type="entry name" value="5-3_exonuclease_C_sf"/>
</dbReference>
<name>A0ABP6N3E3_9ACTN</name>
<evidence type="ECO:0000313" key="8">
    <source>
        <dbReference type="EMBL" id="GAA3135206.1"/>
    </source>
</evidence>
<dbReference type="PANTHER" id="PTHR42646">
    <property type="entry name" value="FLAP ENDONUCLEASE XNI"/>
    <property type="match status" value="1"/>
</dbReference>
<dbReference type="Pfam" id="PF01367">
    <property type="entry name" value="5_3_exonuc"/>
    <property type="match status" value="1"/>
</dbReference>
<reference evidence="9" key="1">
    <citation type="journal article" date="2019" name="Int. J. Syst. Evol. Microbiol.">
        <title>The Global Catalogue of Microorganisms (GCM) 10K type strain sequencing project: providing services to taxonomists for standard genome sequencing and annotation.</title>
        <authorList>
            <consortium name="The Broad Institute Genomics Platform"/>
            <consortium name="The Broad Institute Genome Sequencing Center for Infectious Disease"/>
            <person name="Wu L."/>
            <person name="Ma J."/>
        </authorList>
    </citation>
    <scope>NUCLEOTIDE SEQUENCE [LARGE SCALE GENOMIC DNA]</scope>
    <source>
        <strain evidence="9">JCM 11574</strain>
    </source>
</reference>
<dbReference type="PANTHER" id="PTHR42646:SF2">
    <property type="entry name" value="5'-3' EXONUCLEASE FAMILY PROTEIN"/>
    <property type="match status" value="1"/>
</dbReference>
<dbReference type="Gene3D" id="1.10.150.20">
    <property type="entry name" value="5' to 3' exonuclease, C-terminal subdomain"/>
    <property type="match status" value="1"/>
</dbReference>
<keyword evidence="9" id="KW-1185">Reference proteome</keyword>
<keyword evidence="3 8" id="KW-0269">Exonuclease</keyword>
<dbReference type="InterPro" id="IPR002421">
    <property type="entry name" value="5-3_exonuclease"/>
</dbReference>
<dbReference type="SUPFAM" id="SSF88723">
    <property type="entry name" value="PIN domain-like"/>
    <property type="match status" value="1"/>
</dbReference>
<evidence type="ECO:0000313" key="9">
    <source>
        <dbReference type="Proteomes" id="UP001500893"/>
    </source>
</evidence>
<dbReference type="Pfam" id="PF02739">
    <property type="entry name" value="5_3_exonuc_N"/>
    <property type="match status" value="1"/>
</dbReference>